<feature type="transmembrane region" description="Helical" evidence="1">
    <location>
        <begin position="235"/>
        <end position="255"/>
    </location>
</feature>
<accession>A0A1M6F094</accession>
<feature type="domain" description="Nucleoside transporter/FeoB GTPase Gate" evidence="2">
    <location>
        <begin position="138"/>
        <end position="228"/>
    </location>
</feature>
<dbReference type="AlphaFoldDB" id="A0A1M6F094"/>
<organism evidence="3 4">
    <name type="scientific">Dethiosulfatibacter aminovorans DSM 17477</name>
    <dbReference type="NCBI Taxonomy" id="1121476"/>
    <lineage>
        <taxon>Bacteria</taxon>
        <taxon>Bacillati</taxon>
        <taxon>Bacillota</taxon>
        <taxon>Tissierellia</taxon>
        <taxon>Dethiosulfatibacter</taxon>
    </lineage>
</organism>
<keyword evidence="1" id="KW-0812">Transmembrane</keyword>
<feature type="transmembrane region" description="Helical" evidence="1">
    <location>
        <begin position="425"/>
        <end position="447"/>
    </location>
</feature>
<keyword evidence="4" id="KW-1185">Reference proteome</keyword>
<keyword evidence="1" id="KW-1133">Transmembrane helix</keyword>
<dbReference type="OrthoDB" id="1633380at2"/>
<reference evidence="3 4" key="1">
    <citation type="submission" date="2016-11" db="EMBL/GenBank/DDBJ databases">
        <authorList>
            <person name="Jaros S."/>
            <person name="Januszkiewicz K."/>
            <person name="Wedrychowicz H."/>
        </authorList>
    </citation>
    <scope>NUCLEOTIDE SEQUENCE [LARGE SCALE GENOMIC DNA]</scope>
    <source>
        <strain evidence="3 4">DSM 17477</strain>
    </source>
</reference>
<dbReference type="STRING" id="1121476.SAMN02745751_01305"/>
<gene>
    <name evidence="3" type="ORF">SAMN02745751_01305</name>
</gene>
<evidence type="ECO:0000313" key="3">
    <source>
        <dbReference type="EMBL" id="SHI91103.1"/>
    </source>
</evidence>
<keyword evidence="1" id="KW-0472">Membrane</keyword>
<sequence>MELKNSRSSYNSATIIKAILLSAIGVIFFFVPVIDNTIPMVYLSGLLIGILKPFEYQIATYYSVLLFATSMVYKVMGDNAPALIKKHHEKDNPVTVGLYFLAALFGLMVTYNFGPSQILDGDVGGLSVHVAFTTIFRLIVAGAFVIFLTEFGFIDFLGTLLEPIMRRAYKIPGYSAIDALASFVSVPAVGVYITNSLYKDGKYTAKEACSITTNFSVCSIAFFALMVSVGEVDELFPHVLITSLIVTFLIAIITIRIPPLSKKKNEFFDGRVQTEEQRSSSRYSWGIFKKATDAGISKAENTDLGMFKSNLIDSVMFSQKICSYVISVAVLALLLAEYTPIFDYMGMPFVPLLNLVQLPNVDIIAPAAVIGISEILLPVLIITGKGVATISMFFIIVLSSVQIIFFTESANAMLESDMPLSLIDLVAIFFVRTIIAIPLVAIAAHILF</sequence>
<feature type="transmembrane region" description="Helical" evidence="1">
    <location>
        <begin position="134"/>
        <end position="161"/>
    </location>
</feature>
<feature type="transmembrane region" description="Helical" evidence="1">
    <location>
        <begin position="208"/>
        <end position="229"/>
    </location>
</feature>
<evidence type="ECO:0000256" key="1">
    <source>
        <dbReference type="SAM" id="Phobius"/>
    </source>
</evidence>
<protein>
    <submittedName>
        <fullName evidence="3">Nucleoside recognition GATE domain-containing membrane protein YjiH</fullName>
    </submittedName>
</protein>
<evidence type="ECO:0000313" key="4">
    <source>
        <dbReference type="Proteomes" id="UP000184052"/>
    </source>
</evidence>
<dbReference type="Proteomes" id="UP000184052">
    <property type="component" value="Unassembled WGS sequence"/>
</dbReference>
<name>A0A1M6F094_9FIRM</name>
<dbReference type="Pfam" id="PF07670">
    <property type="entry name" value="Gate"/>
    <property type="match status" value="1"/>
</dbReference>
<feature type="transmembrane region" description="Helical" evidence="1">
    <location>
        <begin position="54"/>
        <end position="73"/>
    </location>
</feature>
<dbReference type="InterPro" id="IPR011642">
    <property type="entry name" value="Gate_dom"/>
</dbReference>
<feature type="transmembrane region" description="Helical" evidence="1">
    <location>
        <begin position="361"/>
        <end position="380"/>
    </location>
</feature>
<dbReference type="EMBL" id="FQZL01000008">
    <property type="protein sequence ID" value="SHI91103.1"/>
    <property type="molecule type" value="Genomic_DNA"/>
</dbReference>
<feature type="transmembrane region" description="Helical" evidence="1">
    <location>
        <begin position="94"/>
        <end position="114"/>
    </location>
</feature>
<evidence type="ECO:0000259" key="2">
    <source>
        <dbReference type="Pfam" id="PF07670"/>
    </source>
</evidence>
<feature type="transmembrane region" description="Helical" evidence="1">
    <location>
        <begin position="321"/>
        <end position="341"/>
    </location>
</feature>
<dbReference type="RefSeq" id="WP_073048924.1">
    <property type="nucleotide sequence ID" value="NZ_FQZL01000008.1"/>
</dbReference>
<feature type="transmembrane region" description="Helical" evidence="1">
    <location>
        <begin position="387"/>
        <end position="405"/>
    </location>
</feature>
<proteinExistence type="predicted"/>
<feature type="transmembrane region" description="Helical" evidence="1">
    <location>
        <begin position="12"/>
        <end position="34"/>
    </location>
</feature>